<dbReference type="AlphaFoldDB" id="A0A6J7JI39"/>
<name>A0A6J7JI39_9ZZZZ</name>
<dbReference type="EMBL" id="CAFBNE010000025">
    <property type="protein sequence ID" value="CAB4943130.1"/>
    <property type="molecule type" value="Genomic_DNA"/>
</dbReference>
<organism evidence="1">
    <name type="scientific">freshwater metagenome</name>
    <dbReference type="NCBI Taxonomy" id="449393"/>
    <lineage>
        <taxon>unclassified sequences</taxon>
        <taxon>metagenomes</taxon>
        <taxon>ecological metagenomes</taxon>
    </lineage>
</organism>
<protein>
    <submittedName>
        <fullName evidence="1">Unannotated protein</fullName>
    </submittedName>
</protein>
<reference evidence="1" key="1">
    <citation type="submission" date="2020-05" db="EMBL/GenBank/DDBJ databases">
        <authorList>
            <person name="Chiriac C."/>
            <person name="Salcher M."/>
            <person name="Ghai R."/>
            <person name="Kavagutti S V."/>
        </authorList>
    </citation>
    <scope>NUCLEOTIDE SEQUENCE</scope>
</reference>
<evidence type="ECO:0000313" key="1">
    <source>
        <dbReference type="EMBL" id="CAB4943130.1"/>
    </source>
</evidence>
<sequence length="47" mass="5121">MNELELLLRCDLNSVASGALSQVCRIQSVLIANIPVDQVVRETPGVR</sequence>
<gene>
    <name evidence="1" type="ORF">UFOPK3772_01058</name>
</gene>
<proteinExistence type="predicted"/>
<accession>A0A6J7JI39</accession>